<dbReference type="InterPro" id="IPR025665">
    <property type="entry name" value="Beta-barrel_OMP_2"/>
</dbReference>
<evidence type="ECO:0000259" key="2">
    <source>
        <dbReference type="Pfam" id="PF13568"/>
    </source>
</evidence>
<dbReference type="STRING" id="1703345.A3860_22715"/>
<organism evidence="3 4">
    <name type="scientific">Niastella vici</name>
    <dbReference type="NCBI Taxonomy" id="1703345"/>
    <lineage>
        <taxon>Bacteria</taxon>
        <taxon>Pseudomonadati</taxon>
        <taxon>Bacteroidota</taxon>
        <taxon>Chitinophagia</taxon>
        <taxon>Chitinophagales</taxon>
        <taxon>Chitinophagaceae</taxon>
        <taxon>Niastella</taxon>
    </lineage>
</organism>
<dbReference type="AlphaFoldDB" id="A0A1V9FZT7"/>
<feature type="chain" id="PRO_5013274932" description="Outer membrane protein beta-barrel domain-containing protein" evidence="1">
    <location>
        <begin position="26"/>
        <end position="271"/>
    </location>
</feature>
<reference evidence="3 4" key="1">
    <citation type="submission" date="2016-03" db="EMBL/GenBank/DDBJ databases">
        <title>Niastella vici sp. nov., isolated from farmland soil.</title>
        <authorList>
            <person name="Chen L."/>
            <person name="Wang D."/>
            <person name="Yang S."/>
            <person name="Wang G."/>
        </authorList>
    </citation>
    <scope>NUCLEOTIDE SEQUENCE [LARGE SCALE GENOMIC DNA]</scope>
    <source>
        <strain evidence="3 4">DJ57</strain>
    </source>
</reference>
<evidence type="ECO:0000313" key="3">
    <source>
        <dbReference type="EMBL" id="OQP63756.1"/>
    </source>
</evidence>
<sequence>MKKIVLQLAALLFVASVPSINNSFAQTQIDIGIKGGLSIPNLTSSSSNNAISSGYSSRLDADAAIHAEFHLAKRFSIQPQLEYSSQGGKKNGTQAFTIPDEMRQQFPPGEAPAFLYATYKSEARINYLMLPVLAKYHFDLKKRWSAYAAAGPFVSFLLNAKNITKGSSYIYLDNAQTQPVSSQPQSFDSKDNIRGDLHRFNAGICGHLGMNYMLKKGSVFIEAGGNFGLIDIQKNEANGKNKTGAAVINIGYQFILQHVKLPVIPRKQQEN</sequence>
<comment type="caution">
    <text evidence="3">The sequence shown here is derived from an EMBL/GenBank/DDBJ whole genome shotgun (WGS) entry which is preliminary data.</text>
</comment>
<dbReference type="Pfam" id="PF13568">
    <property type="entry name" value="OMP_b-brl_2"/>
    <property type="match status" value="1"/>
</dbReference>
<protein>
    <recommendedName>
        <fullName evidence="2">Outer membrane protein beta-barrel domain-containing protein</fullName>
    </recommendedName>
</protein>
<feature type="domain" description="Outer membrane protein beta-barrel" evidence="2">
    <location>
        <begin position="24"/>
        <end position="232"/>
    </location>
</feature>
<keyword evidence="1" id="KW-0732">Signal</keyword>
<evidence type="ECO:0000313" key="4">
    <source>
        <dbReference type="Proteomes" id="UP000192796"/>
    </source>
</evidence>
<dbReference type="Proteomes" id="UP000192796">
    <property type="component" value="Unassembled WGS sequence"/>
</dbReference>
<dbReference type="RefSeq" id="WP_081147416.1">
    <property type="nucleotide sequence ID" value="NZ_LVYD01000044.1"/>
</dbReference>
<dbReference type="EMBL" id="LVYD01000044">
    <property type="protein sequence ID" value="OQP63756.1"/>
    <property type="molecule type" value="Genomic_DNA"/>
</dbReference>
<evidence type="ECO:0000256" key="1">
    <source>
        <dbReference type="SAM" id="SignalP"/>
    </source>
</evidence>
<feature type="signal peptide" evidence="1">
    <location>
        <begin position="1"/>
        <end position="25"/>
    </location>
</feature>
<gene>
    <name evidence="3" type="ORF">A3860_22715</name>
</gene>
<proteinExistence type="predicted"/>
<dbReference type="OrthoDB" id="947434at2"/>
<name>A0A1V9FZT7_9BACT</name>
<keyword evidence="4" id="KW-1185">Reference proteome</keyword>
<accession>A0A1V9FZT7</accession>